<feature type="compositionally biased region" description="Polar residues" evidence="1">
    <location>
        <begin position="1"/>
        <end position="14"/>
    </location>
</feature>
<evidence type="ECO:0000256" key="1">
    <source>
        <dbReference type="SAM" id="MobiDB-lite"/>
    </source>
</evidence>
<protein>
    <submittedName>
        <fullName evidence="2">Uncharacterized protein</fullName>
    </submittedName>
</protein>
<feature type="non-terminal residue" evidence="2">
    <location>
        <position position="148"/>
    </location>
</feature>
<gene>
    <name evidence="2" type="ORF">PFDG_05214</name>
</gene>
<reference evidence="3" key="2">
    <citation type="submission" date="2006-09" db="EMBL/GenBank/DDBJ databases">
        <title>The genome sequence of Plasmodium falciparum Dd2.</title>
        <authorList>
            <consortium name="The Broad Institute Genome Sequencing Platform"/>
            <person name="Birren B."/>
            <person name="Lander E."/>
            <person name="Galagan J."/>
            <person name="Nusbaum C."/>
            <person name="Devon K."/>
            <person name="Henn M."/>
            <person name="Jaffe D."/>
            <person name="Butler J."/>
            <person name="Alvarez P."/>
            <person name="Gnerre S."/>
            <person name="Grabherr M."/>
            <person name="Kleber M."/>
            <person name="Mauceli E."/>
            <person name="Brockman W."/>
            <person name="MacCallum I.A."/>
            <person name="Rounsley S."/>
            <person name="Young S."/>
            <person name="LaButti K."/>
            <person name="Pushparaj V."/>
            <person name="DeCaprio D."/>
            <person name="Crawford M."/>
            <person name="Koehrsen M."/>
            <person name="Engels R."/>
            <person name="Montgomery P."/>
            <person name="Pearson M."/>
            <person name="Howarth C."/>
            <person name="Larson L."/>
            <person name="Luoma S."/>
            <person name="White J."/>
            <person name="Kodira C."/>
            <person name="Zeng Q."/>
            <person name="O'Leary S."/>
            <person name="Yandava C."/>
            <person name="Alvarado L."/>
            <person name="Wirth D."/>
            <person name="Volkman S."/>
            <person name="Hartl D."/>
        </authorList>
    </citation>
    <scope>NUCLEOTIDE SEQUENCE [LARGE SCALE GENOMIC DNA]</scope>
</reference>
<dbReference type="AlphaFoldDB" id="A0A0L7M9X8"/>
<organism evidence="2 3">
    <name type="scientific">Plasmodium falciparum (isolate Dd2)</name>
    <dbReference type="NCBI Taxonomy" id="57267"/>
    <lineage>
        <taxon>Eukaryota</taxon>
        <taxon>Sar</taxon>
        <taxon>Alveolata</taxon>
        <taxon>Apicomplexa</taxon>
        <taxon>Aconoidasida</taxon>
        <taxon>Haemosporida</taxon>
        <taxon>Plasmodiidae</taxon>
        <taxon>Plasmodium</taxon>
        <taxon>Plasmodium (Laverania)</taxon>
    </lineage>
</organism>
<feature type="compositionally biased region" description="Basic and acidic residues" evidence="1">
    <location>
        <begin position="33"/>
        <end position="59"/>
    </location>
</feature>
<dbReference type="KEGG" id="pfd:PFDG_05214"/>
<evidence type="ECO:0000313" key="3">
    <source>
        <dbReference type="Proteomes" id="UP000054282"/>
    </source>
</evidence>
<sequence length="148" mass="16889">KSTPEQVTTRVTNDLQEKKRKRPRSVLLPHRQKNLEKAEKNSDENQRSHADKEAREGKRVPRSRVRITSNLIYASIIEDYTKYVLCSTCSRDATLSKILGPYRRKPTNRVIKQWATIKSAWGNRARFDRPRPPYAGKGEALAGGSEAG</sequence>
<feature type="region of interest" description="Disordered" evidence="1">
    <location>
        <begin position="127"/>
        <end position="148"/>
    </location>
</feature>
<feature type="non-terminal residue" evidence="2">
    <location>
        <position position="1"/>
    </location>
</feature>
<proteinExistence type="predicted"/>
<dbReference type="Proteomes" id="UP000054282">
    <property type="component" value="Unassembled WGS sequence"/>
</dbReference>
<reference evidence="3" key="1">
    <citation type="submission" date="2006-09" db="EMBL/GenBank/DDBJ databases">
        <title>Annotation of Plasmodium falciparum Dd2.</title>
        <authorList>
            <consortium name="The Broad Institute Genome Sequencing Platform"/>
            <person name="Volkman S.K."/>
            <person name="Neafsey D.E."/>
            <person name="Dash A.P."/>
            <person name="Chitnis C.E."/>
            <person name="Hartl D.L."/>
            <person name="Young S.K."/>
            <person name="Zeng Q."/>
            <person name="Koehrsen M."/>
            <person name="Alvarado L."/>
            <person name="Berlin A."/>
            <person name="Borenstein D."/>
            <person name="Chapman S.B."/>
            <person name="Chen Z."/>
            <person name="Engels R."/>
            <person name="Freedman E."/>
            <person name="Gellesch M."/>
            <person name="Goldberg J."/>
            <person name="Griggs A."/>
            <person name="Gujja S."/>
            <person name="Heilman E.R."/>
            <person name="Heiman D.I."/>
            <person name="Howarth C."/>
            <person name="Jen D."/>
            <person name="Larson L."/>
            <person name="Mehta T."/>
            <person name="Neiman D."/>
            <person name="Park D."/>
            <person name="Pearson M."/>
            <person name="Roberts A."/>
            <person name="Saif S."/>
            <person name="Shea T."/>
            <person name="Shenoy N."/>
            <person name="Sisk P."/>
            <person name="Stolte C."/>
            <person name="Sykes S."/>
            <person name="Walk T."/>
            <person name="White J."/>
            <person name="Yandava C."/>
            <person name="Haas B."/>
            <person name="Henn M.R."/>
            <person name="Nusbaum C."/>
            <person name="Birren B."/>
        </authorList>
    </citation>
    <scope>NUCLEOTIDE SEQUENCE [LARGE SCALE GENOMIC DNA]</scope>
</reference>
<accession>A0A0L7M9X8</accession>
<name>A0A0L7M9X8_PLAF4</name>
<dbReference type="Gene3D" id="3.30.420.100">
    <property type="match status" value="1"/>
</dbReference>
<dbReference type="EMBL" id="GG702895">
    <property type="protein sequence ID" value="KOB89664.1"/>
    <property type="molecule type" value="Genomic_DNA"/>
</dbReference>
<dbReference type="SUPFAM" id="SSF53137">
    <property type="entry name" value="Translational machinery components"/>
    <property type="match status" value="1"/>
</dbReference>
<evidence type="ECO:0000313" key="2">
    <source>
        <dbReference type="EMBL" id="KOB89664.1"/>
    </source>
</evidence>
<feature type="region of interest" description="Disordered" evidence="1">
    <location>
        <begin position="1"/>
        <end position="64"/>
    </location>
</feature>